<dbReference type="Pfam" id="PF00076">
    <property type="entry name" value="RRM_1"/>
    <property type="match status" value="1"/>
</dbReference>
<evidence type="ECO:0000313" key="7">
    <source>
        <dbReference type="Proteomes" id="UP000230750"/>
    </source>
</evidence>
<dbReference type="SMART" id="SM00360">
    <property type="entry name" value="RRM"/>
    <property type="match status" value="1"/>
</dbReference>
<gene>
    <name evidence="6" type="ORF">BSL78_19104</name>
</gene>
<keyword evidence="2 4" id="KW-0694">RNA-binding</keyword>
<reference evidence="6 7" key="1">
    <citation type="journal article" date="2017" name="PLoS Biol.">
        <title>The sea cucumber genome provides insights into morphological evolution and visceral regeneration.</title>
        <authorList>
            <person name="Zhang X."/>
            <person name="Sun L."/>
            <person name="Yuan J."/>
            <person name="Sun Y."/>
            <person name="Gao Y."/>
            <person name="Zhang L."/>
            <person name="Li S."/>
            <person name="Dai H."/>
            <person name="Hamel J.F."/>
            <person name="Liu C."/>
            <person name="Yu Y."/>
            <person name="Liu S."/>
            <person name="Lin W."/>
            <person name="Guo K."/>
            <person name="Jin S."/>
            <person name="Xu P."/>
            <person name="Storey K.B."/>
            <person name="Huan P."/>
            <person name="Zhang T."/>
            <person name="Zhou Y."/>
            <person name="Zhang J."/>
            <person name="Lin C."/>
            <person name="Li X."/>
            <person name="Xing L."/>
            <person name="Huo D."/>
            <person name="Sun M."/>
            <person name="Wang L."/>
            <person name="Mercier A."/>
            <person name="Li F."/>
            <person name="Yang H."/>
            <person name="Xiang J."/>
        </authorList>
    </citation>
    <scope>NUCLEOTIDE SEQUENCE [LARGE SCALE GENOMIC DNA]</scope>
    <source>
        <strain evidence="6">Shaxun</strain>
        <tissue evidence="6">Muscle</tissue>
    </source>
</reference>
<dbReference type="GO" id="GO:0005730">
    <property type="term" value="C:nucleolus"/>
    <property type="evidence" value="ECO:0007669"/>
    <property type="project" value="UniProtKB-SubCell"/>
</dbReference>
<accession>A0A2G8K7T0</accession>
<dbReference type="AlphaFoldDB" id="A0A2G8K7T0"/>
<dbReference type="Gene3D" id="3.30.70.330">
    <property type="match status" value="1"/>
</dbReference>
<dbReference type="OrthoDB" id="21643at2759"/>
<comment type="subcellular location">
    <subcellularLocation>
        <location evidence="1">Nucleus</location>
        <location evidence="1">Nucleolus</location>
    </subcellularLocation>
</comment>
<dbReference type="GO" id="GO:0003723">
    <property type="term" value="F:RNA binding"/>
    <property type="evidence" value="ECO:0007669"/>
    <property type="project" value="UniProtKB-UniRule"/>
</dbReference>
<evidence type="ECO:0000256" key="3">
    <source>
        <dbReference type="ARBA" id="ARBA00023242"/>
    </source>
</evidence>
<dbReference type="PANTHER" id="PTHR48029:SF1">
    <property type="entry name" value="NUCLEOLAR PROTEIN 8"/>
    <property type="match status" value="1"/>
</dbReference>
<evidence type="ECO:0000313" key="6">
    <source>
        <dbReference type="EMBL" id="PIK44035.1"/>
    </source>
</evidence>
<dbReference type="STRING" id="307972.A0A2G8K7T0"/>
<feature type="domain" description="RRM" evidence="5">
    <location>
        <begin position="22"/>
        <end position="103"/>
    </location>
</feature>
<dbReference type="PROSITE" id="PS50102">
    <property type="entry name" value="RRM"/>
    <property type="match status" value="1"/>
</dbReference>
<dbReference type="InterPro" id="IPR034138">
    <property type="entry name" value="NOP8_RRM"/>
</dbReference>
<organism evidence="6 7">
    <name type="scientific">Stichopus japonicus</name>
    <name type="common">Sea cucumber</name>
    <dbReference type="NCBI Taxonomy" id="307972"/>
    <lineage>
        <taxon>Eukaryota</taxon>
        <taxon>Metazoa</taxon>
        <taxon>Echinodermata</taxon>
        <taxon>Eleutherozoa</taxon>
        <taxon>Echinozoa</taxon>
        <taxon>Holothuroidea</taxon>
        <taxon>Aspidochirotacea</taxon>
        <taxon>Aspidochirotida</taxon>
        <taxon>Stichopodidae</taxon>
        <taxon>Apostichopus</taxon>
    </lineage>
</organism>
<dbReference type="InterPro" id="IPR035979">
    <property type="entry name" value="RBD_domain_sf"/>
</dbReference>
<sequence length="204" mass="23525">MVIEMGEQVKMEDQVKIEEQVKRIFVGGLPSSTTDSEVRDRFGKFADISDVNLAKKDSVNGKLDHCFAHFNFHGNELQLKKLISTFNNTRWQGKTLKIEKAKEDFLDRLSKEKLPEPQNAQNIIRPSRRDRLLENLKKAGVTDFTMKKAVPGTGIAGEKNWVVGKYGRVLPVVYMRSKDRKKVVKFDPSKYIHHLKQIKDVREK</sequence>
<evidence type="ECO:0000259" key="5">
    <source>
        <dbReference type="PROSITE" id="PS50102"/>
    </source>
</evidence>
<evidence type="ECO:0000256" key="2">
    <source>
        <dbReference type="ARBA" id="ARBA00022884"/>
    </source>
</evidence>
<dbReference type="CDD" id="cd12226">
    <property type="entry name" value="RRM_NOL8"/>
    <property type="match status" value="1"/>
</dbReference>
<keyword evidence="7" id="KW-1185">Reference proteome</keyword>
<dbReference type="EMBL" id="MRZV01000805">
    <property type="protein sequence ID" value="PIK44035.1"/>
    <property type="molecule type" value="Genomic_DNA"/>
</dbReference>
<dbReference type="InterPro" id="IPR012677">
    <property type="entry name" value="Nucleotide-bd_a/b_plait_sf"/>
</dbReference>
<dbReference type="Proteomes" id="UP000230750">
    <property type="component" value="Unassembled WGS sequence"/>
</dbReference>
<dbReference type="PANTHER" id="PTHR48029">
    <property type="entry name" value="NUCLEOLAR PROTEIN 8"/>
    <property type="match status" value="1"/>
</dbReference>
<proteinExistence type="predicted"/>
<dbReference type="InterPro" id="IPR000504">
    <property type="entry name" value="RRM_dom"/>
</dbReference>
<dbReference type="SUPFAM" id="SSF54928">
    <property type="entry name" value="RNA-binding domain, RBD"/>
    <property type="match status" value="1"/>
</dbReference>
<name>A0A2G8K7T0_STIJA</name>
<comment type="caution">
    <text evidence="6">The sequence shown here is derived from an EMBL/GenBank/DDBJ whole genome shotgun (WGS) entry which is preliminary data.</text>
</comment>
<keyword evidence="3" id="KW-0539">Nucleus</keyword>
<evidence type="ECO:0000256" key="4">
    <source>
        <dbReference type="PROSITE-ProRule" id="PRU00176"/>
    </source>
</evidence>
<evidence type="ECO:0000256" key="1">
    <source>
        <dbReference type="ARBA" id="ARBA00004604"/>
    </source>
</evidence>
<protein>
    <recommendedName>
        <fullName evidence="5">RRM domain-containing protein</fullName>
    </recommendedName>
</protein>